<evidence type="ECO:0000259" key="2">
    <source>
        <dbReference type="Pfam" id="PF23155"/>
    </source>
</evidence>
<dbReference type="Pfam" id="PF23155">
    <property type="entry name" value="DUF7053"/>
    <property type="match status" value="1"/>
</dbReference>
<organism evidence="3 4">
    <name type="scientific">Penicillium flavigenum</name>
    <dbReference type="NCBI Taxonomy" id="254877"/>
    <lineage>
        <taxon>Eukaryota</taxon>
        <taxon>Fungi</taxon>
        <taxon>Dikarya</taxon>
        <taxon>Ascomycota</taxon>
        <taxon>Pezizomycotina</taxon>
        <taxon>Eurotiomycetes</taxon>
        <taxon>Eurotiomycetidae</taxon>
        <taxon>Eurotiales</taxon>
        <taxon>Aspergillaceae</taxon>
        <taxon>Penicillium</taxon>
    </lineage>
</organism>
<gene>
    <name evidence="3" type="ORF">PENFLA_c111G05640</name>
</gene>
<dbReference type="AlphaFoldDB" id="A0A1V6S5I1"/>
<name>A0A1V6S5I1_9EURO</name>
<feature type="domain" description="DUF7053" evidence="2">
    <location>
        <begin position="28"/>
        <end position="186"/>
    </location>
</feature>
<comment type="caution">
    <text evidence="3">The sequence shown here is derived from an EMBL/GenBank/DDBJ whole genome shotgun (WGS) entry which is preliminary data.</text>
</comment>
<dbReference type="PANTHER" id="PTHR38117">
    <property type="entry name" value="NACHT AND WD40 DOMAIN PROTEIN"/>
    <property type="match status" value="1"/>
</dbReference>
<proteinExistence type="predicted"/>
<protein>
    <recommendedName>
        <fullName evidence="2">DUF7053 domain-containing protein</fullName>
    </recommendedName>
</protein>
<accession>A0A1V6S5I1</accession>
<dbReference type="OrthoDB" id="4276610at2759"/>
<keyword evidence="4" id="KW-1185">Reference proteome</keyword>
<sequence>MVHYKLLACLFVPFLLLTTWRASHSRRVSIKLPESVDQNAIIRALHDQQSFIKLNPVIIDVKQVPTKSKSFPAEWFQTTKTGDSIQTYMLNSIITVIPGLGPWGQKHIQFGTWLRNTESGIKTYADAPFGVSVGSQWMVQPDTMRGAEGWMLVVERTVECVWWLMPFVAYTYDGVHASVSRDLVNLAGNKEA</sequence>
<feature type="chain" id="PRO_5012709184" description="DUF7053 domain-containing protein" evidence="1">
    <location>
        <begin position="26"/>
        <end position="192"/>
    </location>
</feature>
<keyword evidence="1" id="KW-0732">Signal</keyword>
<dbReference type="EMBL" id="MLQL01000111">
    <property type="protein sequence ID" value="OQE09321.1"/>
    <property type="molecule type" value="Genomic_DNA"/>
</dbReference>
<dbReference type="STRING" id="254877.A0A1V6S5I1"/>
<dbReference type="InterPro" id="IPR055481">
    <property type="entry name" value="DUF7053"/>
</dbReference>
<evidence type="ECO:0000256" key="1">
    <source>
        <dbReference type="SAM" id="SignalP"/>
    </source>
</evidence>
<dbReference type="Proteomes" id="UP000191342">
    <property type="component" value="Unassembled WGS sequence"/>
</dbReference>
<dbReference type="PANTHER" id="PTHR38117:SF1">
    <property type="entry name" value="DUF3074 DOMAIN-CONTAINING PROTEIN"/>
    <property type="match status" value="1"/>
</dbReference>
<reference evidence="4" key="1">
    <citation type="journal article" date="2017" name="Nat. Microbiol.">
        <title>Global analysis of biosynthetic gene clusters reveals vast potential of secondary metabolite production in Penicillium species.</title>
        <authorList>
            <person name="Nielsen J.C."/>
            <person name="Grijseels S."/>
            <person name="Prigent S."/>
            <person name="Ji B."/>
            <person name="Dainat J."/>
            <person name="Nielsen K.F."/>
            <person name="Frisvad J.C."/>
            <person name="Workman M."/>
            <person name="Nielsen J."/>
        </authorList>
    </citation>
    <scope>NUCLEOTIDE SEQUENCE [LARGE SCALE GENOMIC DNA]</scope>
    <source>
        <strain evidence="4">IBT 14082</strain>
    </source>
</reference>
<evidence type="ECO:0000313" key="3">
    <source>
        <dbReference type="EMBL" id="OQE09321.1"/>
    </source>
</evidence>
<feature type="signal peptide" evidence="1">
    <location>
        <begin position="1"/>
        <end position="25"/>
    </location>
</feature>
<evidence type="ECO:0000313" key="4">
    <source>
        <dbReference type="Proteomes" id="UP000191342"/>
    </source>
</evidence>